<name>A0A953LID1_SYMTR</name>
<accession>A0A953LID1</accession>
<reference evidence="1" key="1">
    <citation type="submission" date="2017-11" db="EMBL/GenBank/DDBJ databases">
        <title>Three new genomes from thermophilic consortium.</title>
        <authorList>
            <person name="Quaggio R."/>
            <person name="Amgarten D."/>
            <person name="Setubal J.C."/>
        </authorList>
    </citation>
    <scope>NUCLEOTIDE SEQUENCE</scope>
    <source>
        <strain evidence="1">ZCTH01-B2</strain>
    </source>
</reference>
<evidence type="ECO:0000313" key="2">
    <source>
        <dbReference type="Proteomes" id="UP000732377"/>
    </source>
</evidence>
<dbReference type="RefSeq" id="WP_273381611.1">
    <property type="nucleotide sequence ID" value="NZ_PIUK01000367.1"/>
</dbReference>
<proteinExistence type="predicted"/>
<sequence length="71" mass="8122">MAVQWIKDEEGGLVNLRHVYSISLRRRESLQDPRYDVLAFLAGGSIRLYTGPKDECERYLANLAQQLEVIG</sequence>
<evidence type="ECO:0000313" key="1">
    <source>
        <dbReference type="EMBL" id="MBY6278168.1"/>
    </source>
</evidence>
<dbReference type="EMBL" id="PIUK01000367">
    <property type="protein sequence ID" value="MBY6278168.1"/>
    <property type="molecule type" value="Genomic_DNA"/>
</dbReference>
<gene>
    <name evidence="1" type="ORF">CWE10_18720</name>
</gene>
<protein>
    <submittedName>
        <fullName evidence="1">Uncharacterized protein</fullName>
    </submittedName>
</protein>
<dbReference type="AlphaFoldDB" id="A0A953LID1"/>
<comment type="caution">
    <text evidence="1">The sequence shown here is derived from an EMBL/GenBank/DDBJ whole genome shotgun (WGS) entry which is preliminary data.</text>
</comment>
<dbReference type="Proteomes" id="UP000732377">
    <property type="component" value="Unassembled WGS sequence"/>
</dbReference>
<organism evidence="1 2">
    <name type="scientific">Symbiobacterium thermophilum</name>
    <dbReference type="NCBI Taxonomy" id="2734"/>
    <lineage>
        <taxon>Bacteria</taxon>
        <taxon>Bacillati</taxon>
        <taxon>Bacillota</taxon>
        <taxon>Clostridia</taxon>
        <taxon>Eubacteriales</taxon>
        <taxon>Symbiobacteriaceae</taxon>
        <taxon>Symbiobacterium</taxon>
    </lineage>
</organism>